<dbReference type="Proteomes" id="UP000264353">
    <property type="component" value="Chromosome A6"/>
</dbReference>
<dbReference type="AlphaFoldDB" id="A0A397YTT8"/>
<evidence type="ECO:0000313" key="2">
    <source>
        <dbReference type="Proteomes" id="UP000264353"/>
    </source>
</evidence>
<protein>
    <submittedName>
        <fullName evidence="1">Uncharacterized protein</fullName>
    </submittedName>
</protein>
<dbReference type="EMBL" id="CM010633">
    <property type="protein sequence ID" value="RID56869.1"/>
    <property type="molecule type" value="Genomic_DNA"/>
</dbReference>
<sequence length="107" mass="11660">MLCACYHQPLPASTSVLNNRHAKQTESLGRKQVFLFLSSSPSTSSLRGHQWQICNYPKVGLRLKPKASVVPPSESGDITTFLLVSNDLNVFGSELCGSVIAFQVAPR</sequence>
<gene>
    <name evidence="1" type="ORF">BRARA_F00289</name>
</gene>
<proteinExistence type="predicted"/>
<organism evidence="1 2">
    <name type="scientific">Brassica campestris</name>
    <name type="common">Field mustard</name>
    <dbReference type="NCBI Taxonomy" id="3711"/>
    <lineage>
        <taxon>Eukaryota</taxon>
        <taxon>Viridiplantae</taxon>
        <taxon>Streptophyta</taxon>
        <taxon>Embryophyta</taxon>
        <taxon>Tracheophyta</taxon>
        <taxon>Spermatophyta</taxon>
        <taxon>Magnoliopsida</taxon>
        <taxon>eudicotyledons</taxon>
        <taxon>Gunneridae</taxon>
        <taxon>Pentapetalae</taxon>
        <taxon>rosids</taxon>
        <taxon>malvids</taxon>
        <taxon>Brassicales</taxon>
        <taxon>Brassicaceae</taxon>
        <taxon>Brassiceae</taxon>
        <taxon>Brassica</taxon>
    </lineage>
</organism>
<accession>A0A397YTT8</accession>
<reference evidence="1 2" key="1">
    <citation type="submission" date="2018-06" db="EMBL/GenBank/DDBJ databases">
        <title>WGS assembly of Brassica rapa FPsc.</title>
        <authorList>
            <person name="Bowman J."/>
            <person name="Kohchi T."/>
            <person name="Yamato K."/>
            <person name="Jenkins J."/>
            <person name="Shu S."/>
            <person name="Ishizaki K."/>
            <person name="Yamaoka S."/>
            <person name="Nishihama R."/>
            <person name="Nakamura Y."/>
            <person name="Berger F."/>
            <person name="Adam C."/>
            <person name="Aki S."/>
            <person name="Althoff F."/>
            <person name="Araki T."/>
            <person name="Arteaga-Vazquez M."/>
            <person name="Balasubrmanian S."/>
            <person name="Bauer D."/>
            <person name="Boehm C."/>
            <person name="Briginshaw L."/>
            <person name="Caballero-Perez J."/>
            <person name="Catarino B."/>
            <person name="Chen F."/>
            <person name="Chiyoda S."/>
            <person name="Chovatia M."/>
            <person name="Davies K."/>
            <person name="Delmans M."/>
            <person name="Demura T."/>
            <person name="Dierschke T."/>
            <person name="Dolan L."/>
            <person name="Dorantes-Acosta A."/>
            <person name="Eklund D."/>
            <person name="Florent S."/>
            <person name="Flores-Sandoval E."/>
            <person name="Fujiyama A."/>
            <person name="Fukuzawa H."/>
            <person name="Galik B."/>
            <person name="Grimanelli D."/>
            <person name="Grimwood J."/>
            <person name="Grossniklaus U."/>
            <person name="Hamada T."/>
            <person name="Haseloff J."/>
            <person name="Hetherington A."/>
            <person name="Higo A."/>
            <person name="Hirakawa Y."/>
            <person name="Hundley H."/>
            <person name="Ikeda Y."/>
            <person name="Inoue K."/>
            <person name="Inoue S."/>
            <person name="Ishida S."/>
            <person name="Jia Q."/>
            <person name="Kakita M."/>
            <person name="Kanazawa T."/>
            <person name="Kawai Y."/>
            <person name="Kawashima T."/>
            <person name="Kennedy M."/>
            <person name="Kinose K."/>
            <person name="Kinoshita T."/>
            <person name="Kohara Y."/>
            <person name="Koide E."/>
            <person name="Komatsu K."/>
            <person name="Kopischke S."/>
            <person name="Kubo M."/>
            <person name="Kyozuka J."/>
            <person name="Lagercrantz U."/>
            <person name="Lin S."/>
            <person name="Lindquist E."/>
            <person name="Lipzen A."/>
            <person name="Lu C."/>
            <person name="Luna E."/>
            <person name="Martienssen R."/>
            <person name="Minamino N."/>
            <person name="Mizutani M."/>
            <person name="Mizutani M."/>
            <person name="Mochizuki N."/>
            <person name="Monte I."/>
            <person name="Mosher R."/>
            <person name="Nagasaki H."/>
            <person name="Nakagami H."/>
            <person name="Naramoto S."/>
            <person name="Nishitani K."/>
            <person name="Ohtani M."/>
            <person name="Okamoto T."/>
            <person name="Okumura M."/>
            <person name="Phillips J."/>
            <person name="Pollak B."/>
            <person name="Reinders A."/>
            <person name="Roevekamp M."/>
            <person name="Sano R."/>
            <person name="Sawa S."/>
            <person name="Schmid M."/>
            <person name="Shirakawa M."/>
            <person name="Solano R."/>
            <person name="Spunde A."/>
            <person name="Suetsugu N."/>
            <person name="Sugano S."/>
            <person name="Sugiyama A."/>
            <person name="Sun R."/>
            <person name="Suzuki Y."/>
            <person name="Takenaka M."/>
            <person name="Takezawa D."/>
            <person name="Tomogane H."/>
            <person name="Tsuzuki M."/>
            <person name="Ueda T."/>
            <person name="Umeda M."/>
            <person name="Ward J."/>
            <person name="Watanabe Y."/>
            <person name="Yazaki K."/>
            <person name="Yokoyama R."/>
            <person name="Yoshitake Y."/>
            <person name="Yotsui I."/>
            <person name="Zachgo S."/>
            <person name="Schmutz J."/>
        </authorList>
    </citation>
    <scope>NUCLEOTIDE SEQUENCE [LARGE SCALE GENOMIC DNA]</scope>
    <source>
        <strain evidence="2">cv. B-3</strain>
    </source>
</reference>
<name>A0A397YTT8_BRACM</name>
<evidence type="ECO:0000313" key="1">
    <source>
        <dbReference type="EMBL" id="RID56869.1"/>
    </source>
</evidence>